<organism evidence="9 10">
    <name type="scientific">Moniliophthora roreri</name>
    <name type="common">Frosty pod rot fungus</name>
    <name type="synonym">Monilia roreri</name>
    <dbReference type="NCBI Taxonomy" id="221103"/>
    <lineage>
        <taxon>Eukaryota</taxon>
        <taxon>Fungi</taxon>
        <taxon>Dikarya</taxon>
        <taxon>Basidiomycota</taxon>
        <taxon>Agaricomycotina</taxon>
        <taxon>Agaricomycetes</taxon>
        <taxon>Agaricomycetidae</taxon>
        <taxon>Agaricales</taxon>
        <taxon>Marasmiineae</taxon>
        <taxon>Marasmiaceae</taxon>
        <taxon>Moniliophthora</taxon>
    </lineage>
</organism>
<accession>A0A0W0FJ99</accession>
<protein>
    <submittedName>
        <fullName evidence="9">Uncharacterized protein</fullName>
    </submittedName>
</protein>
<dbReference type="Pfam" id="PF10345">
    <property type="entry name" value="Cohesin_load"/>
    <property type="match status" value="1"/>
</dbReference>
<evidence type="ECO:0000256" key="5">
    <source>
        <dbReference type="ARBA" id="ARBA00022829"/>
    </source>
</evidence>
<feature type="region of interest" description="Disordered" evidence="8">
    <location>
        <begin position="1"/>
        <end position="53"/>
    </location>
</feature>
<dbReference type="GO" id="GO:0005634">
    <property type="term" value="C:nucleus"/>
    <property type="evidence" value="ECO:0007669"/>
    <property type="project" value="UniProtKB-SubCell"/>
</dbReference>
<dbReference type="GO" id="GO:0051301">
    <property type="term" value="P:cell division"/>
    <property type="evidence" value="ECO:0007669"/>
    <property type="project" value="UniProtKB-KW"/>
</dbReference>
<evidence type="ECO:0000313" key="9">
    <source>
        <dbReference type="EMBL" id="KTB36374.1"/>
    </source>
</evidence>
<keyword evidence="7" id="KW-0131">Cell cycle</keyword>
<comment type="similarity">
    <text evidence="2">Belongs to the SCC4/mau-2 family.</text>
</comment>
<evidence type="ECO:0000313" key="10">
    <source>
        <dbReference type="Proteomes" id="UP000054988"/>
    </source>
</evidence>
<dbReference type="EMBL" id="LATX01001909">
    <property type="protein sequence ID" value="KTB36374.1"/>
    <property type="molecule type" value="Genomic_DNA"/>
</dbReference>
<evidence type="ECO:0000256" key="1">
    <source>
        <dbReference type="ARBA" id="ARBA00004123"/>
    </source>
</evidence>
<keyword evidence="4" id="KW-0498">Mitosis</keyword>
<evidence type="ECO:0000256" key="3">
    <source>
        <dbReference type="ARBA" id="ARBA00022618"/>
    </source>
</evidence>
<evidence type="ECO:0000256" key="7">
    <source>
        <dbReference type="ARBA" id="ARBA00023306"/>
    </source>
</evidence>
<feature type="compositionally biased region" description="Polar residues" evidence="8">
    <location>
        <begin position="28"/>
        <end position="53"/>
    </location>
</feature>
<sequence length="788" mass="85601">MASSSTCVASSPTSLKRKRDEDMVMLGSPSSSPLTNIEASQTSEAPTSPQSHQVPPAVMLVSLPGLLIHPPNHPLHAQSLCISLLAIRKCLQMPDLSPDIECRAWTALAELGMTVIGGGFSHDNDHLWARDIENEVEEATTKGLNLAQKHPTLRWYRSQLTFLAAQLAIWQNNVKFARTLLRRQLTTLGPSDPPAVVYTAHLKLIASLATTSSYMPSSSTCPPSPAPARPQDVRAALTAIQSMQNLSMKNNHDQITLLARVLRLRLLISSGQWEQVEEALTQAEEALGIDYPVEKSPPAPTSPRKGLRIADLNIAHLSSSPAKASQKLESDSSPAAGSQTQTQPQQAAPSYKTFFDPFSSSMALYTLIIGAIFYTYVGRVVDSSSRLSHLHALLDGGILKFSTSDVSGASGIVEISFPGQALPLRIQTTHPRVLYVLAYLVSAVAKKDPVGRKPKKKIFSMEGLTAWEKEVRKELMLPTWATASEVDQIDLKLAKIKGDLMCELISVSIMRSDFDSADKILALLIAHLRAHSLFDSFSARVTLHHAHLAHSRGDIPRALQCYKVAVHIAEQKGDDFVRLSASAGFVALRIGLFRQRGEKDEEEEDGMLVDPLVDTEAIDPILEGRDDWEEIERMGVRVAEACKGMGGTMWSVGRIIEACLTEEILKAKQDLRTALNFTSSAGDNHLRALILALIASQFFHTSADDALNMLAMCENLAAGLGAAPKAAGQKKAADGIGNAPLRVWIGERCLELYKRTGNTKAARKQEAANEALRKLIASSLLSVSIVPS</sequence>
<keyword evidence="5" id="KW-0159">Chromosome partition</keyword>
<dbReference type="eggNOG" id="ENOG502S8RC">
    <property type="taxonomic scope" value="Eukaryota"/>
</dbReference>
<dbReference type="Proteomes" id="UP000054988">
    <property type="component" value="Unassembled WGS sequence"/>
</dbReference>
<comment type="caution">
    <text evidence="9">The sequence shown here is derived from an EMBL/GenBank/DDBJ whole genome shotgun (WGS) entry which is preliminary data.</text>
</comment>
<gene>
    <name evidence="9" type="ORF">WG66_11063</name>
</gene>
<dbReference type="InterPro" id="IPR019440">
    <property type="entry name" value="MAU2"/>
</dbReference>
<reference evidence="9 10" key="1">
    <citation type="submission" date="2015-12" db="EMBL/GenBank/DDBJ databases">
        <title>Draft genome sequence of Moniliophthora roreri, the causal agent of frosty pod rot of cacao.</title>
        <authorList>
            <person name="Aime M.C."/>
            <person name="Diaz-Valderrama J.R."/>
            <person name="Kijpornyongpan T."/>
            <person name="Phillips-Mora W."/>
        </authorList>
    </citation>
    <scope>NUCLEOTIDE SEQUENCE [LARGE SCALE GENOMIC DNA]</scope>
    <source>
        <strain evidence="9 10">MCA 2952</strain>
    </source>
</reference>
<keyword evidence="6" id="KW-0539">Nucleus</keyword>
<evidence type="ECO:0000256" key="4">
    <source>
        <dbReference type="ARBA" id="ARBA00022776"/>
    </source>
</evidence>
<dbReference type="GO" id="GO:0007059">
    <property type="term" value="P:chromosome segregation"/>
    <property type="evidence" value="ECO:0007669"/>
    <property type="project" value="UniProtKB-KW"/>
</dbReference>
<evidence type="ECO:0000256" key="2">
    <source>
        <dbReference type="ARBA" id="ARBA00008585"/>
    </source>
</evidence>
<evidence type="ECO:0000256" key="6">
    <source>
        <dbReference type="ARBA" id="ARBA00023242"/>
    </source>
</evidence>
<dbReference type="GO" id="GO:0007064">
    <property type="term" value="P:mitotic sister chromatid cohesion"/>
    <property type="evidence" value="ECO:0007669"/>
    <property type="project" value="InterPro"/>
</dbReference>
<proteinExistence type="inferred from homology"/>
<feature type="compositionally biased region" description="Low complexity" evidence="8">
    <location>
        <begin position="338"/>
        <end position="348"/>
    </location>
</feature>
<feature type="region of interest" description="Disordered" evidence="8">
    <location>
        <begin position="323"/>
        <end position="348"/>
    </location>
</feature>
<comment type="subcellular location">
    <subcellularLocation>
        <location evidence="1">Nucleus</location>
    </subcellularLocation>
</comment>
<keyword evidence="3" id="KW-0132">Cell division</keyword>
<dbReference type="PANTHER" id="PTHR21394">
    <property type="entry name" value="MAU2 CHROMATID COHESION FACTOR HOMOLOG"/>
    <property type="match status" value="1"/>
</dbReference>
<evidence type="ECO:0000256" key="8">
    <source>
        <dbReference type="SAM" id="MobiDB-lite"/>
    </source>
</evidence>
<name>A0A0W0FJ99_MONRR</name>
<dbReference type="AlphaFoldDB" id="A0A0W0FJ99"/>
<feature type="compositionally biased region" description="Low complexity" evidence="8">
    <location>
        <begin position="1"/>
        <end position="14"/>
    </location>
</feature>